<protein>
    <submittedName>
        <fullName evidence="1">Uncharacterized protein</fullName>
    </submittedName>
</protein>
<evidence type="ECO:0000313" key="1">
    <source>
        <dbReference type="EMBL" id="JAE37695.1"/>
    </source>
</evidence>
<name>A0A0A9HKM7_ARUDO</name>
<reference evidence="1" key="2">
    <citation type="journal article" date="2015" name="Data Brief">
        <title>Shoot transcriptome of the giant reed, Arundo donax.</title>
        <authorList>
            <person name="Barrero R.A."/>
            <person name="Guerrero F.D."/>
            <person name="Moolhuijzen P."/>
            <person name="Goolsby J.A."/>
            <person name="Tidwell J."/>
            <person name="Bellgard S.E."/>
            <person name="Bellgard M.I."/>
        </authorList>
    </citation>
    <scope>NUCLEOTIDE SEQUENCE</scope>
    <source>
        <tissue evidence="1">Shoot tissue taken approximately 20 cm above the soil surface</tissue>
    </source>
</reference>
<sequence length="88" mass="9672">MENDVARKTKLIALLGKTPRDIYIYLGPSSLNSPQTHTICVFLLMLSPWSEQRDLAGSGSPMHTLLLSMRPSFHLLSSIAAHWPGPAS</sequence>
<accession>A0A0A9HKM7</accession>
<dbReference type="AlphaFoldDB" id="A0A0A9HKM7"/>
<reference evidence="1" key="1">
    <citation type="submission" date="2014-09" db="EMBL/GenBank/DDBJ databases">
        <authorList>
            <person name="Magalhaes I.L.F."/>
            <person name="Oliveira U."/>
            <person name="Santos F.R."/>
            <person name="Vidigal T.H.D.A."/>
            <person name="Brescovit A.D."/>
            <person name="Santos A.J."/>
        </authorList>
    </citation>
    <scope>NUCLEOTIDE SEQUENCE</scope>
    <source>
        <tissue evidence="1">Shoot tissue taken approximately 20 cm above the soil surface</tissue>
    </source>
</reference>
<proteinExistence type="predicted"/>
<dbReference type="EMBL" id="GBRH01160201">
    <property type="protein sequence ID" value="JAE37695.1"/>
    <property type="molecule type" value="Transcribed_RNA"/>
</dbReference>
<organism evidence="1">
    <name type="scientific">Arundo donax</name>
    <name type="common">Giant reed</name>
    <name type="synonym">Donax arundinaceus</name>
    <dbReference type="NCBI Taxonomy" id="35708"/>
    <lineage>
        <taxon>Eukaryota</taxon>
        <taxon>Viridiplantae</taxon>
        <taxon>Streptophyta</taxon>
        <taxon>Embryophyta</taxon>
        <taxon>Tracheophyta</taxon>
        <taxon>Spermatophyta</taxon>
        <taxon>Magnoliopsida</taxon>
        <taxon>Liliopsida</taxon>
        <taxon>Poales</taxon>
        <taxon>Poaceae</taxon>
        <taxon>PACMAD clade</taxon>
        <taxon>Arundinoideae</taxon>
        <taxon>Arundineae</taxon>
        <taxon>Arundo</taxon>
    </lineage>
</organism>